<evidence type="ECO:0008006" key="4">
    <source>
        <dbReference type="Google" id="ProtNLM"/>
    </source>
</evidence>
<dbReference type="PANTHER" id="PTHR40644:SF1">
    <property type="entry name" value="UPF0653 PROTEIN C607.02C"/>
    <property type="match status" value="1"/>
</dbReference>
<dbReference type="Proteomes" id="UP000070501">
    <property type="component" value="Unassembled WGS sequence"/>
</dbReference>
<feature type="compositionally biased region" description="Basic and acidic residues" evidence="1">
    <location>
        <begin position="198"/>
        <end position="210"/>
    </location>
</feature>
<protein>
    <recommendedName>
        <fullName evidence="4">Urease accessory protein UreD</fullName>
    </recommendedName>
</protein>
<sequence>MPHKHTRRDQDESAFDLPPTQFARPLPVKSNKQVQQDAKDGKQHKGKPKNAKGKDGSATPATAPAKDDQKKRKRKAKEFDDAPRAFKRLMAVASGRKIRSGLDDGDEPAAGSKKNKKNKKAQDQDGATKASSSVSQKAEVPTIRPGERMSEFAARVDAALPVTGLITKSVRGKADPLGAKKWQTNKERKMHKLYEEWREEDRKVKEKREEELELQDEEDLEDEDQVAARKLEMQANAGSGKSKKKKGSKRSRYLGEVSDPEDDPWEELRKKRGEKRPGLHDVALAPPELNKKLPKKLLVRGAAVEVDGVPKAAGSLRRREELQTVRDDVVAQYRKLMSDRRAQYEAKN</sequence>
<name>A0A136J7V1_9PEZI</name>
<dbReference type="AlphaFoldDB" id="A0A136J7V1"/>
<feature type="region of interest" description="Disordered" evidence="1">
    <location>
        <begin position="1"/>
        <end position="148"/>
    </location>
</feature>
<dbReference type="OrthoDB" id="5876637at2759"/>
<evidence type="ECO:0000313" key="3">
    <source>
        <dbReference type="Proteomes" id="UP000070501"/>
    </source>
</evidence>
<evidence type="ECO:0000313" key="2">
    <source>
        <dbReference type="EMBL" id="KXJ93227.1"/>
    </source>
</evidence>
<evidence type="ECO:0000256" key="1">
    <source>
        <dbReference type="SAM" id="MobiDB-lite"/>
    </source>
</evidence>
<dbReference type="PANTHER" id="PTHR40644">
    <property type="entry name" value="UPF0653 PROTEIN C607.02C"/>
    <property type="match status" value="1"/>
</dbReference>
<accession>A0A136J7V1</accession>
<reference evidence="3" key="1">
    <citation type="submission" date="2016-02" db="EMBL/GenBank/DDBJ databases">
        <title>Draft genome sequence of Microdochium bolleyi, a fungal endophyte of beachgrass.</title>
        <authorList>
            <consortium name="DOE Joint Genome Institute"/>
            <person name="David A.S."/>
            <person name="May G."/>
            <person name="Haridas S."/>
            <person name="Lim J."/>
            <person name="Wang M."/>
            <person name="Labutti K."/>
            <person name="Lipzen A."/>
            <person name="Barry K."/>
            <person name="Grigoriev I.V."/>
        </authorList>
    </citation>
    <scope>NUCLEOTIDE SEQUENCE [LARGE SCALE GENOMIC DNA]</scope>
    <source>
        <strain evidence="3">J235TASD1</strain>
    </source>
</reference>
<gene>
    <name evidence="2" type="ORF">Micbo1qcDRAFT_161190</name>
</gene>
<organism evidence="2 3">
    <name type="scientific">Microdochium bolleyi</name>
    <dbReference type="NCBI Taxonomy" id="196109"/>
    <lineage>
        <taxon>Eukaryota</taxon>
        <taxon>Fungi</taxon>
        <taxon>Dikarya</taxon>
        <taxon>Ascomycota</taxon>
        <taxon>Pezizomycotina</taxon>
        <taxon>Sordariomycetes</taxon>
        <taxon>Xylariomycetidae</taxon>
        <taxon>Xylariales</taxon>
        <taxon>Microdochiaceae</taxon>
        <taxon>Microdochium</taxon>
    </lineage>
</organism>
<dbReference type="EMBL" id="KQ964248">
    <property type="protein sequence ID" value="KXJ93227.1"/>
    <property type="molecule type" value="Genomic_DNA"/>
</dbReference>
<feature type="region of interest" description="Disordered" evidence="1">
    <location>
        <begin position="198"/>
        <end position="287"/>
    </location>
</feature>
<keyword evidence="3" id="KW-1185">Reference proteome</keyword>
<proteinExistence type="predicted"/>
<feature type="compositionally biased region" description="Acidic residues" evidence="1">
    <location>
        <begin position="211"/>
        <end position="225"/>
    </location>
</feature>
<feature type="compositionally biased region" description="Basic residues" evidence="1">
    <location>
        <begin position="241"/>
        <end position="252"/>
    </location>
</feature>
<dbReference type="InParanoid" id="A0A136J7V1"/>